<accession>A0A2U1MDB9</accession>
<gene>
    <name evidence="1" type="ORF">CTI12_AA393160</name>
</gene>
<reference evidence="1 2" key="1">
    <citation type="journal article" date="2018" name="Mol. Plant">
        <title>The genome of Artemisia annua provides insight into the evolution of Asteraceae family and artemisinin biosynthesis.</title>
        <authorList>
            <person name="Shen Q."/>
            <person name="Zhang L."/>
            <person name="Liao Z."/>
            <person name="Wang S."/>
            <person name="Yan T."/>
            <person name="Shi P."/>
            <person name="Liu M."/>
            <person name="Fu X."/>
            <person name="Pan Q."/>
            <person name="Wang Y."/>
            <person name="Lv Z."/>
            <person name="Lu X."/>
            <person name="Zhang F."/>
            <person name="Jiang W."/>
            <person name="Ma Y."/>
            <person name="Chen M."/>
            <person name="Hao X."/>
            <person name="Li L."/>
            <person name="Tang Y."/>
            <person name="Lv G."/>
            <person name="Zhou Y."/>
            <person name="Sun X."/>
            <person name="Brodelius P.E."/>
            <person name="Rose J.K.C."/>
            <person name="Tang K."/>
        </authorList>
    </citation>
    <scope>NUCLEOTIDE SEQUENCE [LARGE SCALE GENOMIC DNA]</scope>
    <source>
        <strain evidence="2">cv. Huhao1</strain>
        <tissue evidence="1">Leaf</tissue>
    </source>
</reference>
<dbReference type="EMBL" id="PKPP01005672">
    <property type="protein sequence ID" value="PWA59255.1"/>
    <property type="molecule type" value="Genomic_DNA"/>
</dbReference>
<dbReference type="GO" id="GO:0003729">
    <property type="term" value="F:mRNA binding"/>
    <property type="evidence" value="ECO:0007669"/>
    <property type="project" value="InterPro"/>
</dbReference>
<proteinExistence type="predicted"/>
<keyword evidence="2" id="KW-1185">Reference proteome</keyword>
<dbReference type="GO" id="GO:0032451">
    <property type="term" value="F:demethylase activity"/>
    <property type="evidence" value="ECO:0007669"/>
    <property type="project" value="InterPro"/>
</dbReference>
<organism evidence="1 2">
    <name type="scientific">Artemisia annua</name>
    <name type="common">Sweet wormwood</name>
    <dbReference type="NCBI Taxonomy" id="35608"/>
    <lineage>
        <taxon>Eukaryota</taxon>
        <taxon>Viridiplantae</taxon>
        <taxon>Streptophyta</taxon>
        <taxon>Embryophyta</taxon>
        <taxon>Tracheophyta</taxon>
        <taxon>Spermatophyta</taxon>
        <taxon>Magnoliopsida</taxon>
        <taxon>eudicotyledons</taxon>
        <taxon>Gunneridae</taxon>
        <taxon>Pentapetalae</taxon>
        <taxon>asterids</taxon>
        <taxon>campanulids</taxon>
        <taxon>Asterales</taxon>
        <taxon>Asteraceae</taxon>
        <taxon>Asteroideae</taxon>
        <taxon>Anthemideae</taxon>
        <taxon>Artemisiinae</taxon>
        <taxon>Artemisia</taxon>
    </lineage>
</organism>
<dbReference type="InterPro" id="IPR044842">
    <property type="entry name" value="ALKBH9B/ALKBH10B-like"/>
</dbReference>
<dbReference type="STRING" id="35608.A0A2U1MDB9"/>
<sequence>MAPAAIIPANGMMMSEAIAKDAVVSWFRGEFAAANAIIDALCSHISQFEGGRDEYEAVFGAIHRRRMNWIPVLQMQKFFSIADMFRSV</sequence>
<dbReference type="Proteomes" id="UP000245207">
    <property type="component" value="Unassembled WGS sequence"/>
</dbReference>
<dbReference type="AlphaFoldDB" id="A0A2U1MDB9"/>
<dbReference type="PANTHER" id="PTHR31447:SF2">
    <property type="entry name" value="RNA DEMETHYLASE ALKBH10B"/>
    <property type="match status" value="1"/>
</dbReference>
<dbReference type="OrthoDB" id="1916097at2759"/>
<evidence type="ECO:0000313" key="1">
    <source>
        <dbReference type="EMBL" id="PWA59255.1"/>
    </source>
</evidence>
<evidence type="ECO:0000313" key="2">
    <source>
        <dbReference type="Proteomes" id="UP000245207"/>
    </source>
</evidence>
<dbReference type="PANTHER" id="PTHR31447">
    <property type="entry name" value="HYDROXYPROLINE-RICH GLYCOPROTEIN FAMILY PROTEIN-RELATED"/>
    <property type="match status" value="1"/>
</dbReference>
<name>A0A2U1MDB9_ARTAN</name>
<dbReference type="GO" id="GO:0006402">
    <property type="term" value="P:mRNA catabolic process"/>
    <property type="evidence" value="ECO:0007669"/>
    <property type="project" value="InterPro"/>
</dbReference>
<comment type="caution">
    <text evidence="1">The sequence shown here is derived from an EMBL/GenBank/DDBJ whole genome shotgun (WGS) entry which is preliminary data.</text>
</comment>
<protein>
    <submittedName>
        <fullName evidence="1">Oxidoreductase, 2OG-Fe(II) oxygenase family protein</fullName>
    </submittedName>
</protein>